<dbReference type="SUPFAM" id="SSF110296">
    <property type="entry name" value="Oligoxyloglucan reducing end-specific cellobiohydrolase"/>
    <property type="match status" value="1"/>
</dbReference>
<dbReference type="RefSeq" id="WP_045778001.1">
    <property type="nucleotide sequence ID" value="NZ_LAJX01000017.1"/>
</dbReference>
<dbReference type="EMBL" id="LAJX01000017">
    <property type="protein sequence ID" value="KJV07775.1"/>
    <property type="molecule type" value="Genomic_DNA"/>
</dbReference>
<dbReference type="AlphaFoldDB" id="A0A0F3ILX8"/>
<accession>A0A0F3ILX8</accession>
<evidence type="ECO:0000313" key="2">
    <source>
        <dbReference type="Proteomes" id="UP000033684"/>
    </source>
</evidence>
<sequence>MATHRYHALLILLLIIQTGLARADWRQVLTLATPIHYLSAIDNKTAWVMTQSQKISITQDQGQSWFNTRIKGLDSNSSLQQLVALTPQQALLAASTYHNDTNSFTSHIYKTQDSGKHWRKVFSLNHLCLLQLAMSNAKTGVVAVNIEPFSSSASSGHSLLKTLDAGETWREDTLTDPSDDFYIQDIFVKNQQVWLYSGNNIYYSNDFGQNWQHEVSPSDDGRSQFMQFQTPERGIFNATALIDLYRKTETGGWEHLGQPPGTNALGGAVTALVTDGNECWLTEAFDSLDNYYSNDYCASFKPFRVEATQAFLEIKKPRLGNVLWARTQKRVFIHKKTPSLAK</sequence>
<evidence type="ECO:0008006" key="3">
    <source>
        <dbReference type="Google" id="ProtNLM"/>
    </source>
</evidence>
<name>A0A0F3ILX8_9GAMM</name>
<dbReference type="InterPro" id="IPR015943">
    <property type="entry name" value="WD40/YVTN_repeat-like_dom_sf"/>
</dbReference>
<protein>
    <recommendedName>
        <fullName evidence="3">Photosynthesis system II assembly factor Ycf48/Hcf136-like domain-containing protein</fullName>
    </recommendedName>
</protein>
<reference evidence="2" key="1">
    <citation type="submission" date="2015-03" db="EMBL/GenBank/DDBJ databases">
        <title>Draft genome sequence of a novel methanotroph (Sn10-6) isolated from flooded ricefield rhizosphere in India.</title>
        <authorList>
            <person name="Pandit P.S."/>
            <person name="Pore S.D."/>
            <person name="Arora P."/>
            <person name="Kapse N.G."/>
            <person name="Dhakephalkar P.K."/>
            <person name="Rahalkar M.C."/>
        </authorList>
    </citation>
    <scope>NUCLEOTIDE SEQUENCE [LARGE SCALE GENOMIC DNA]</scope>
    <source>
        <strain evidence="2">Sn10-6</strain>
    </source>
</reference>
<evidence type="ECO:0000313" key="1">
    <source>
        <dbReference type="EMBL" id="KJV07775.1"/>
    </source>
</evidence>
<dbReference type="Gene3D" id="2.130.10.10">
    <property type="entry name" value="YVTN repeat-like/Quinoprotein amine dehydrogenase"/>
    <property type="match status" value="1"/>
</dbReference>
<gene>
    <name evidence="1" type="ORF">VZ94_02300</name>
</gene>
<comment type="caution">
    <text evidence="1">The sequence shown here is derived from an EMBL/GenBank/DDBJ whole genome shotgun (WGS) entry which is preliminary data.</text>
</comment>
<dbReference type="OrthoDB" id="9813892at2"/>
<reference evidence="1 2" key="2">
    <citation type="journal article" date="2016" name="Microb. Ecol.">
        <title>Genome Characteristics of a Novel Type I Methanotroph (Sn10-6) Isolated from a Flooded Indian Rice Field.</title>
        <authorList>
            <person name="Rahalkar M.C."/>
            <person name="Pandit P.S."/>
            <person name="Dhakephalkar P.K."/>
            <person name="Pore S."/>
            <person name="Arora P."/>
            <person name="Kapse N."/>
        </authorList>
    </citation>
    <scope>NUCLEOTIDE SEQUENCE [LARGE SCALE GENOMIC DNA]</scope>
    <source>
        <strain evidence="1 2">Sn10-6</strain>
    </source>
</reference>
<organism evidence="1 2">
    <name type="scientific">Methylocucumis oryzae</name>
    <dbReference type="NCBI Taxonomy" id="1632867"/>
    <lineage>
        <taxon>Bacteria</taxon>
        <taxon>Pseudomonadati</taxon>
        <taxon>Pseudomonadota</taxon>
        <taxon>Gammaproteobacteria</taxon>
        <taxon>Methylococcales</taxon>
        <taxon>Methylococcaceae</taxon>
        <taxon>Methylocucumis</taxon>
    </lineage>
</organism>
<keyword evidence="2" id="KW-1185">Reference proteome</keyword>
<dbReference type="Proteomes" id="UP000033684">
    <property type="component" value="Unassembled WGS sequence"/>
</dbReference>
<proteinExistence type="predicted"/>